<dbReference type="AlphaFoldDB" id="A0AAF0UPJ5"/>
<evidence type="ECO:0000313" key="2">
    <source>
        <dbReference type="Proteomes" id="UP001234989"/>
    </source>
</evidence>
<accession>A0AAF0UPJ5</accession>
<reference evidence="1" key="1">
    <citation type="submission" date="2023-08" db="EMBL/GenBank/DDBJ databases">
        <title>A de novo genome assembly of Solanum verrucosum Schlechtendal, a Mexican diploid species geographically isolated from the other diploid A-genome species in potato relatives.</title>
        <authorList>
            <person name="Hosaka K."/>
        </authorList>
    </citation>
    <scope>NUCLEOTIDE SEQUENCE</scope>
    <source>
        <tissue evidence="1">Young leaves</tissue>
    </source>
</reference>
<keyword evidence="2" id="KW-1185">Reference proteome</keyword>
<proteinExistence type="predicted"/>
<gene>
    <name evidence="1" type="ORF">MTR67_043377</name>
</gene>
<organism evidence="1 2">
    <name type="scientific">Solanum verrucosum</name>
    <dbReference type="NCBI Taxonomy" id="315347"/>
    <lineage>
        <taxon>Eukaryota</taxon>
        <taxon>Viridiplantae</taxon>
        <taxon>Streptophyta</taxon>
        <taxon>Embryophyta</taxon>
        <taxon>Tracheophyta</taxon>
        <taxon>Spermatophyta</taxon>
        <taxon>Magnoliopsida</taxon>
        <taxon>eudicotyledons</taxon>
        <taxon>Gunneridae</taxon>
        <taxon>Pentapetalae</taxon>
        <taxon>asterids</taxon>
        <taxon>lamiids</taxon>
        <taxon>Solanales</taxon>
        <taxon>Solanaceae</taxon>
        <taxon>Solanoideae</taxon>
        <taxon>Solaneae</taxon>
        <taxon>Solanum</taxon>
    </lineage>
</organism>
<evidence type="ECO:0000313" key="1">
    <source>
        <dbReference type="EMBL" id="WMV49992.1"/>
    </source>
</evidence>
<protein>
    <submittedName>
        <fullName evidence="1">Uncharacterized protein</fullName>
    </submittedName>
</protein>
<dbReference type="EMBL" id="CP133621">
    <property type="protein sequence ID" value="WMV49992.1"/>
    <property type="molecule type" value="Genomic_DNA"/>
</dbReference>
<sequence length="172" mass="19234">MRKKAEKVLVVLGGQEGGVSPEKETRDSGGFWVCFELVVGLLQAKCQRLGKPRINLDLHQQLSTCAPTNDVYWLEYLFLQHEMQPPRKGRLSGLHGVLQGSICHVTSRGYPWVVTNLDLITQRANARRMEGDNVEQRAPPQAPQTLVDPLVENVIHAEFRVTIQVLAQAVMA</sequence>
<name>A0AAF0UPJ5_SOLVR</name>
<dbReference type="Proteomes" id="UP001234989">
    <property type="component" value="Chromosome 10"/>
</dbReference>